<comment type="caution">
    <text evidence="5">The sequence shown here is derived from an EMBL/GenBank/DDBJ whole genome shotgun (WGS) entry which is preliminary data.</text>
</comment>
<keyword evidence="3" id="KW-1133">Transmembrane helix</keyword>
<dbReference type="InterPro" id="IPR029058">
    <property type="entry name" value="AB_hydrolase_fold"/>
</dbReference>
<keyword evidence="3" id="KW-0472">Membrane</keyword>
<evidence type="ECO:0000313" key="5">
    <source>
        <dbReference type="EMBL" id="KAL1609005.1"/>
    </source>
</evidence>
<accession>A0ABR3RX46</accession>
<gene>
    <name evidence="5" type="ORF">SLS59_001368</name>
</gene>
<feature type="transmembrane region" description="Helical" evidence="3">
    <location>
        <begin position="21"/>
        <end position="41"/>
    </location>
</feature>
<proteinExistence type="inferred from homology"/>
<evidence type="ECO:0000256" key="1">
    <source>
        <dbReference type="ARBA" id="ARBA00010088"/>
    </source>
</evidence>
<keyword evidence="3" id="KW-0812">Transmembrane</keyword>
<evidence type="ECO:0000256" key="2">
    <source>
        <dbReference type="ARBA" id="ARBA00022801"/>
    </source>
</evidence>
<comment type="similarity">
    <text evidence="1">Belongs to the peptidase S33 family.</text>
</comment>
<evidence type="ECO:0000313" key="6">
    <source>
        <dbReference type="Proteomes" id="UP001521222"/>
    </source>
</evidence>
<reference evidence="5 6" key="1">
    <citation type="submission" date="2024-02" db="EMBL/GenBank/DDBJ databases">
        <title>De novo assembly and annotation of 12 fungi associated with fruit tree decline syndrome in Ontario, Canada.</title>
        <authorList>
            <person name="Sulman M."/>
            <person name="Ellouze W."/>
            <person name="Ilyukhin E."/>
        </authorList>
    </citation>
    <scope>NUCLEOTIDE SEQUENCE [LARGE SCALE GENOMIC DNA]</scope>
    <source>
        <strain evidence="5 6">M97-236</strain>
    </source>
</reference>
<dbReference type="InterPro" id="IPR013595">
    <property type="entry name" value="Pept_S33_TAP-like_C"/>
</dbReference>
<dbReference type="PANTHER" id="PTHR43248">
    <property type="entry name" value="2-SUCCINYL-6-HYDROXY-2,4-CYCLOHEXADIENE-1-CARBOXYLATE SYNTHASE"/>
    <property type="match status" value="1"/>
</dbReference>
<evidence type="ECO:0000256" key="3">
    <source>
        <dbReference type="SAM" id="Phobius"/>
    </source>
</evidence>
<dbReference type="Proteomes" id="UP001521222">
    <property type="component" value="Unassembled WGS sequence"/>
</dbReference>
<feature type="domain" description="Peptidase S33 tripeptidyl aminopeptidase-like C-terminal" evidence="4">
    <location>
        <begin position="512"/>
        <end position="612"/>
    </location>
</feature>
<dbReference type="PANTHER" id="PTHR43248:SF25">
    <property type="entry name" value="AB HYDROLASE-1 DOMAIN-CONTAINING PROTEIN-RELATED"/>
    <property type="match status" value="1"/>
</dbReference>
<keyword evidence="6" id="KW-1185">Reference proteome</keyword>
<dbReference type="Gene3D" id="3.40.50.1820">
    <property type="entry name" value="alpha/beta hydrolase"/>
    <property type="match status" value="2"/>
</dbReference>
<dbReference type="EMBL" id="JAKIXB020000004">
    <property type="protein sequence ID" value="KAL1609005.1"/>
    <property type="molecule type" value="Genomic_DNA"/>
</dbReference>
<dbReference type="SUPFAM" id="SSF53474">
    <property type="entry name" value="alpha/beta-Hydrolases"/>
    <property type="match status" value="1"/>
</dbReference>
<keyword evidence="2" id="KW-0378">Hydrolase</keyword>
<sequence>MKSWNEHGDALVAPRRAPAGIRFLTASFVALVLIAGLDPIFPSLKQQFIPKLFSQPPSGTSHAAKSFQWSQIKPQKHLDFHKCFDGFECAKLSLPLDYFNGTYPDETISVAIAKLPAKVPIDDPRYGGPVLINPGGPGGPGALFALMIANSLQWVVDSNSNPTSAGKDAQFFDIIGFDPRGIGETEPAATCISDPAAAWSWRLRENEEGILGSSDAALGKLWAKTHVFGSSCKKSMDEEDGPNIKQYMTTAFVARDMLEIVERHAEYNVKKAAQATHNLSKRSGCRATGHPKYTPGEAKLQYWGFSYGTFLGATFASMFPDRIGRAVLDGVVNDYDYNHSLGNGSLVDNEKAIESFYSYCLHAGPEACPLAANGTDTTAKIRERTQKIVQSLYHSPLMLSSAEGPEVLTYSDLKSFIFSFIYQPSVYFKVLGYLLPQLEAASGGLIEDFLPPFRAAHTLSCGVNGTVSGSVSFTGDVPTFAVLCADGVDQQNVSIDEFVQYWDLLRSMSSASGDVWAMLMMKCAAWKIRASYKFDGDFGGNTSHPILFVSNTADPVTPLRSGRIMHSKFHNSGLLVNDQAGHCSFSGTNMCAYDKIKNYFQTGALPAKNTLCVPPPSPFSLNSTDPKSPFYDPTLEVGAQIFSDSEIGAHQQKMHNAVQHIQRTIAETEVFGFDGLFSTPKAVHLRRMAVAQYLD</sequence>
<name>A0ABR3RX46_9PLEO</name>
<dbReference type="Pfam" id="PF08386">
    <property type="entry name" value="Abhydrolase_4"/>
    <property type="match status" value="1"/>
</dbReference>
<dbReference type="InterPro" id="IPR051601">
    <property type="entry name" value="Serine_prot/Carboxylest_S33"/>
</dbReference>
<evidence type="ECO:0000259" key="4">
    <source>
        <dbReference type="Pfam" id="PF08386"/>
    </source>
</evidence>
<protein>
    <recommendedName>
        <fullName evidence="4">Peptidase S33 tripeptidyl aminopeptidase-like C-terminal domain-containing protein</fullName>
    </recommendedName>
</protein>
<organism evidence="5 6">
    <name type="scientific">Nothophoma quercina</name>
    <dbReference type="NCBI Taxonomy" id="749835"/>
    <lineage>
        <taxon>Eukaryota</taxon>
        <taxon>Fungi</taxon>
        <taxon>Dikarya</taxon>
        <taxon>Ascomycota</taxon>
        <taxon>Pezizomycotina</taxon>
        <taxon>Dothideomycetes</taxon>
        <taxon>Pleosporomycetidae</taxon>
        <taxon>Pleosporales</taxon>
        <taxon>Pleosporineae</taxon>
        <taxon>Didymellaceae</taxon>
        <taxon>Nothophoma</taxon>
    </lineage>
</organism>